<dbReference type="InterPro" id="IPR036271">
    <property type="entry name" value="Tet_transcr_reg_TetR-rel_C_sf"/>
</dbReference>
<dbReference type="InterPro" id="IPR001647">
    <property type="entry name" value="HTH_TetR"/>
</dbReference>
<keyword evidence="5" id="KW-1185">Reference proteome</keyword>
<evidence type="ECO:0000256" key="2">
    <source>
        <dbReference type="PROSITE-ProRule" id="PRU00335"/>
    </source>
</evidence>
<dbReference type="PROSITE" id="PS50977">
    <property type="entry name" value="HTH_TETR_2"/>
    <property type="match status" value="1"/>
</dbReference>
<gene>
    <name evidence="4" type="ORF">J2T07_003404</name>
</gene>
<name>A0ABT9T1P9_9GAMM</name>
<organism evidence="4 5">
    <name type="scientific">Luteibacter jiangsuensis</name>
    <dbReference type="NCBI Taxonomy" id="637577"/>
    <lineage>
        <taxon>Bacteria</taxon>
        <taxon>Pseudomonadati</taxon>
        <taxon>Pseudomonadota</taxon>
        <taxon>Gammaproteobacteria</taxon>
        <taxon>Lysobacterales</taxon>
        <taxon>Rhodanobacteraceae</taxon>
        <taxon>Luteibacter</taxon>
    </lineage>
</organism>
<evidence type="ECO:0000313" key="4">
    <source>
        <dbReference type="EMBL" id="MDQ0011194.1"/>
    </source>
</evidence>
<dbReference type="PANTHER" id="PTHR30055">
    <property type="entry name" value="HTH-TYPE TRANSCRIPTIONAL REGULATOR RUTR"/>
    <property type="match status" value="1"/>
</dbReference>
<feature type="DNA-binding region" description="H-T-H motif" evidence="2">
    <location>
        <begin position="32"/>
        <end position="51"/>
    </location>
</feature>
<accession>A0ABT9T1P9</accession>
<dbReference type="InterPro" id="IPR039536">
    <property type="entry name" value="TetR_C_Proteobacteria"/>
</dbReference>
<feature type="domain" description="HTH tetR-type" evidence="3">
    <location>
        <begin position="10"/>
        <end position="69"/>
    </location>
</feature>
<keyword evidence="1 2" id="KW-0238">DNA-binding</keyword>
<dbReference type="PANTHER" id="PTHR30055:SF146">
    <property type="entry name" value="HTH-TYPE TRANSCRIPTIONAL DUAL REGULATOR CECR"/>
    <property type="match status" value="1"/>
</dbReference>
<evidence type="ECO:0000256" key="1">
    <source>
        <dbReference type="ARBA" id="ARBA00023125"/>
    </source>
</evidence>
<comment type="caution">
    <text evidence="4">The sequence shown here is derived from an EMBL/GenBank/DDBJ whole genome shotgun (WGS) entry which is preliminary data.</text>
</comment>
<dbReference type="InterPro" id="IPR009057">
    <property type="entry name" value="Homeodomain-like_sf"/>
</dbReference>
<dbReference type="PRINTS" id="PR00455">
    <property type="entry name" value="HTHTETR"/>
</dbReference>
<sequence length="218" mass="24260">MSHLETRPASDHQQRVLQAACSLFLRDGYRVSMGAVAREAGVSKQTVYAHFDNKDNLFHAAVEQLVLPLHASLAPESRGLASMLHALAEAHQTYVMDHAHVALGRMLIAEAPRFPAAARTFFRTAIDTVAVRLARCMAEAMDHGHMRREDPDVAAELFLSMLHGLEGDRRLFGIRARGRKAQDDWARHAVTVFMHAYDILPDEPARTNKKPGKGTEFS</sequence>
<dbReference type="InterPro" id="IPR050109">
    <property type="entry name" value="HTH-type_TetR-like_transc_reg"/>
</dbReference>
<proteinExistence type="predicted"/>
<evidence type="ECO:0000313" key="5">
    <source>
        <dbReference type="Proteomes" id="UP001237737"/>
    </source>
</evidence>
<dbReference type="EMBL" id="JAUSSK010000005">
    <property type="protein sequence ID" value="MDQ0011194.1"/>
    <property type="molecule type" value="Genomic_DNA"/>
</dbReference>
<evidence type="ECO:0000259" key="3">
    <source>
        <dbReference type="PROSITE" id="PS50977"/>
    </source>
</evidence>
<protein>
    <submittedName>
        <fullName evidence="4">AcrR family transcriptional regulator</fullName>
    </submittedName>
</protein>
<dbReference type="Gene3D" id="1.10.357.10">
    <property type="entry name" value="Tetracycline Repressor, domain 2"/>
    <property type="match status" value="1"/>
</dbReference>
<dbReference type="Pfam" id="PF00440">
    <property type="entry name" value="TetR_N"/>
    <property type="match status" value="1"/>
</dbReference>
<dbReference type="RefSeq" id="WP_306851471.1">
    <property type="nucleotide sequence ID" value="NZ_JAUSSK010000005.1"/>
</dbReference>
<dbReference type="SUPFAM" id="SSF48498">
    <property type="entry name" value="Tetracyclin repressor-like, C-terminal domain"/>
    <property type="match status" value="1"/>
</dbReference>
<reference evidence="4 5" key="1">
    <citation type="submission" date="2023-07" db="EMBL/GenBank/DDBJ databases">
        <title>Sorghum-associated microbial communities from plants grown in Nebraska, USA.</title>
        <authorList>
            <person name="Schachtman D."/>
        </authorList>
    </citation>
    <scope>NUCLEOTIDE SEQUENCE [LARGE SCALE GENOMIC DNA]</scope>
    <source>
        <strain evidence="4 5">CC60</strain>
    </source>
</reference>
<dbReference type="SUPFAM" id="SSF46689">
    <property type="entry name" value="Homeodomain-like"/>
    <property type="match status" value="1"/>
</dbReference>
<dbReference type="Pfam" id="PF14246">
    <property type="entry name" value="TetR_C_7"/>
    <property type="match status" value="1"/>
</dbReference>
<dbReference type="Proteomes" id="UP001237737">
    <property type="component" value="Unassembled WGS sequence"/>
</dbReference>